<dbReference type="Pfam" id="PF00520">
    <property type="entry name" value="Ion_trans"/>
    <property type="match status" value="1"/>
</dbReference>
<keyword evidence="3 6" id="KW-1133">Transmembrane helix</keyword>
<dbReference type="AlphaFoldDB" id="A0A8H7QTF2"/>
<evidence type="ECO:0000256" key="6">
    <source>
        <dbReference type="SAM" id="Phobius"/>
    </source>
</evidence>
<reference evidence="8" key="1">
    <citation type="submission" date="2020-12" db="EMBL/GenBank/DDBJ databases">
        <title>Metabolic potential, ecology and presence of endohyphal bacteria is reflected in genomic diversity of Mucoromycotina.</title>
        <authorList>
            <person name="Muszewska A."/>
            <person name="Okrasinska A."/>
            <person name="Steczkiewicz K."/>
            <person name="Drgas O."/>
            <person name="Orlowska M."/>
            <person name="Perlinska-Lenart U."/>
            <person name="Aleksandrzak-Piekarczyk T."/>
            <person name="Szatraj K."/>
            <person name="Zielenkiewicz U."/>
            <person name="Pilsyk S."/>
            <person name="Malc E."/>
            <person name="Mieczkowski P."/>
            <person name="Kruszewska J.S."/>
            <person name="Biernat P."/>
            <person name="Pawlowska J."/>
        </authorList>
    </citation>
    <scope>NUCLEOTIDE SEQUENCE</scope>
    <source>
        <strain evidence="8">WA0000017839</strain>
    </source>
</reference>
<dbReference type="GO" id="GO:0006816">
    <property type="term" value="P:calcium ion transport"/>
    <property type="evidence" value="ECO:0007669"/>
    <property type="project" value="InterPro"/>
</dbReference>
<evidence type="ECO:0000313" key="8">
    <source>
        <dbReference type="EMBL" id="KAG2198453.1"/>
    </source>
</evidence>
<dbReference type="OrthoDB" id="2264380at2759"/>
<accession>A0A8H7QTF2</accession>
<dbReference type="EMBL" id="JAEPRD010000110">
    <property type="protein sequence ID" value="KAG2198453.1"/>
    <property type="molecule type" value="Genomic_DNA"/>
</dbReference>
<dbReference type="InterPro" id="IPR005821">
    <property type="entry name" value="Ion_trans_dom"/>
</dbReference>
<keyword evidence="9" id="KW-1185">Reference proteome</keyword>
<comment type="subcellular location">
    <subcellularLocation>
        <location evidence="1">Membrane</location>
        <topology evidence="1">Multi-pass membrane protein</topology>
    </subcellularLocation>
</comment>
<name>A0A8H7QTF2_9FUNG</name>
<dbReference type="GO" id="GO:0016020">
    <property type="term" value="C:membrane"/>
    <property type="evidence" value="ECO:0007669"/>
    <property type="project" value="UniProtKB-SubCell"/>
</dbReference>
<dbReference type="InterPro" id="IPR015925">
    <property type="entry name" value="Ryanodine_IP3_receptor"/>
</dbReference>
<sequence>VRSGGGIGDILEPDELHKPSGWRTAFEMSFYLVVVVFLLNAIFGIIFDTFGHLRDERSSIHEDMKNLFQQWSSNVMRKKDLKIMLKMIITSGVQYLFFLVHLRNKDPTEYTGPESYVAGCLKDVDYSFFPINRALGLDKEENDSERLDKLEELNQSLLEKLTKLQENIDKLNDQQSRSRQNSLMLSPIYEDYITKLKADDVEIIGYAKKSPGEMSNDDREVNLQNMINCLRERSLAELVYVSPRCLAGSLIASRDMPNAVKELERMELDYCAGSTQTNIKKVCLVIVDYAGISTNPDDIRSLVSNYSCL</sequence>
<evidence type="ECO:0000256" key="4">
    <source>
        <dbReference type="ARBA" id="ARBA00023136"/>
    </source>
</evidence>
<organism evidence="8 9">
    <name type="scientific">Mucor saturninus</name>
    <dbReference type="NCBI Taxonomy" id="64648"/>
    <lineage>
        <taxon>Eukaryota</taxon>
        <taxon>Fungi</taxon>
        <taxon>Fungi incertae sedis</taxon>
        <taxon>Mucoromycota</taxon>
        <taxon>Mucoromycotina</taxon>
        <taxon>Mucoromycetes</taxon>
        <taxon>Mucorales</taxon>
        <taxon>Mucorineae</taxon>
        <taxon>Mucoraceae</taxon>
        <taxon>Mucor</taxon>
    </lineage>
</organism>
<comment type="caution">
    <text evidence="8">The sequence shown here is derived from an EMBL/GenBank/DDBJ whole genome shotgun (WGS) entry which is preliminary data.</text>
</comment>
<gene>
    <name evidence="8" type="ORF">INT47_004440</name>
</gene>
<evidence type="ECO:0000256" key="2">
    <source>
        <dbReference type="ARBA" id="ARBA00022692"/>
    </source>
</evidence>
<dbReference type="PANTHER" id="PTHR13715:SF99">
    <property type="entry name" value="INOSITOL 1,4,5-TRISPHOSPHATE RECEPTOR-LIKE PROTEIN A"/>
    <property type="match status" value="1"/>
</dbReference>
<evidence type="ECO:0000256" key="5">
    <source>
        <dbReference type="SAM" id="Coils"/>
    </source>
</evidence>
<dbReference type="Proteomes" id="UP000603453">
    <property type="component" value="Unassembled WGS sequence"/>
</dbReference>
<evidence type="ECO:0000256" key="3">
    <source>
        <dbReference type="ARBA" id="ARBA00022989"/>
    </source>
</evidence>
<feature type="domain" description="Ion transport" evidence="7">
    <location>
        <begin position="2"/>
        <end position="57"/>
    </location>
</feature>
<evidence type="ECO:0000313" key="9">
    <source>
        <dbReference type="Proteomes" id="UP000603453"/>
    </source>
</evidence>
<dbReference type="PANTHER" id="PTHR13715">
    <property type="entry name" value="RYANODINE RECEPTOR AND IP3 RECEPTOR"/>
    <property type="match status" value="1"/>
</dbReference>
<feature type="transmembrane region" description="Helical" evidence="6">
    <location>
        <begin position="83"/>
        <end position="102"/>
    </location>
</feature>
<evidence type="ECO:0000256" key="1">
    <source>
        <dbReference type="ARBA" id="ARBA00004141"/>
    </source>
</evidence>
<evidence type="ECO:0000259" key="7">
    <source>
        <dbReference type="Pfam" id="PF00520"/>
    </source>
</evidence>
<feature type="non-terminal residue" evidence="8">
    <location>
        <position position="1"/>
    </location>
</feature>
<keyword evidence="5" id="KW-0175">Coiled coil</keyword>
<dbReference type="GO" id="GO:0005216">
    <property type="term" value="F:monoatomic ion channel activity"/>
    <property type="evidence" value="ECO:0007669"/>
    <property type="project" value="InterPro"/>
</dbReference>
<protein>
    <recommendedName>
        <fullName evidence="7">Ion transport domain-containing protein</fullName>
    </recommendedName>
</protein>
<keyword evidence="2 6" id="KW-0812">Transmembrane</keyword>
<feature type="coiled-coil region" evidence="5">
    <location>
        <begin position="140"/>
        <end position="181"/>
    </location>
</feature>
<proteinExistence type="predicted"/>
<feature type="transmembrane region" description="Helical" evidence="6">
    <location>
        <begin position="28"/>
        <end position="47"/>
    </location>
</feature>
<keyword evidence="4 6" id="KW-0472">Membrane</keyword>